<dbReference type="AlphaFoldDB" id="A0A4S3JW80"/>
<sequence>MTPTVPDCCADLERKARNPFGREKSSEGTGRMADDGAKRRHGVGFVQSSPTERDWGGFLGFLERLVGIVVSAAVLKSEILYGRPGNTLIGLQGQPITGLNLLISATKYFMDSC</sequence>
<protein>
    <submittedName>
        <fullName evidence="2">Uncharacterized protein</fullName>
    </submittedName>
</protein>
<organism evidence="2 3">
    <name type="scientific">Aspergillus tanneri</name>
    <dbReference type="NCBI Taxonomy" id="1220188"/>
    <lineage>
        <taxon>Eukaryota</taxon>
        <taxon>Fungi</taxon>
        <taxon>Dikarya</taxon>
        <taxon>Ascomycota</taxon>
        <taxon>Pezizomycotina</taxon>
        <taxon>Eurotiomycetes</taxon>
        <taxon>Eurotiomycetidae</taxon>
        <taxon>Eurotiales</taxon>
        <taxon>Aspergillaceae</taxon>
        <taxon>Aspergillus</taxon>
        <taxon>Aspergillus subgen. Circumdati</taxon>
    </lineage>
</organism>
<proteinExistence type="predicted"/>
<dbReference type="VEuPathDB" id="FungiDB:EYZ11_000779"/>
<evidence type="ECO:0000313" key="2">
    <source>
        <dbReference type="EMBL" id="THC99729.1"/>
    </source>
</evidence>
<evidence type="ECO:0000256" key="1">
    <source>
        <dbReference type="SAM" id="MobiDB-lite"/>
    </source>
</evidence>
<keyword evidence="3" id="KW-1185">Reference proteome</keyword>
<name>A0A4S3JW80_9EURO</name>
<dbReference type="EMBL" id="SOSA01000012">
    <property type="protein sequence ID" value="THC99729.1"/>
    <property type="molecule type" value="Genomic_DNA"/>
</dbReference>
<accession>A0A4S3JW80</accession>
<evidence type="ECO:0000313" key="3">
    <source>
        <dbReference type="Proteomes" id="UP000308092"/>
    </source>
</evidence>
<dbReference type="Proteomes" id="UP000308092">
    <property type="component" value="Unassembled WGS sequence"/>
</dbReference>
<feature type="compositionally biased region" description="Basic and acidic residues" evidence="1">
    <location>
        <begin position="11"/>
        <end position="37"/>
    </location>
</feature>
<gene>
    <name evidence="2" type="ORF">EYZ11_000779</name>
</gene>
<reference evidence="2 3" key="1">
    <citation type="submission" date="2019-03" db="EMBL/GenBank/DDBJ databases">
        <title>The genome sequence of a newly discovered highly antifungal drug resistant Aspergillus species, Aspergillus tanneri NIH 1004.</title>
        <authorList>
            <person name="Mounaud S."/>
            <person name="Singh I."/>
            <person name="Joardar V."/>
            <person name="Pakala S."/>
            <person name="Pakala S."/>
            <person name="Venepally P."/>
            <person name="Hoover J."/>
            <person name="Nierman W."/>
            <person name="Chung J."/>
            <person name="Losada L."/>
        </authorList>
    </citation>
    <scope>NUCLEOTIDE SEQUENCE [LARGE SCALE GENOMIC DNA]</scope>
    <source>
        <strain evidence="2 3">NIH1004</strain>
    </source>
</reference>
<comment type="caution">
    <text evidence="2">The sequence shown here is derived from an EMBL/GenBank/DDBJ whole genome shotgun (WGS) entry which is preliminary data.</text>
</comment>
<feature type="region of interest" description="Disordered" evidence="1">
    <location>
        <begin position="1"/>
        <end position="48"/>
    </location>
</feature>